<organism evidence="8">
    <name type="scientific">Parasteatoda tepidariorum</name>
    <name type="common">Common house spider</name>
    <name type="synonym">Achaearanea tepidariorum</name>
    <dbReference type="NCBI Taxonomy" id="114398"/>
    <lineage>
        <taxon>Eukaryota</taxon>
        <taxon>Metazoa</taxon>
        <taxon>Ecdysozoa</taxon>
        <taxon>Arthropoda</taxon>
        <taxon>Chelicerata</taxon>
        <taxon>Arachnida</taxon>
        <taxon>Araneae</taxon>
        <taxon>Araneomorphae</taxon>
        <taxon>Entelegynae</taxon>
        <taxon>Araneoidea</taxon>
        <taxon>Theridiidae</taxon>
        <taxon>Parasteatoda</taxon>
    </lineage>
</organism>
<comment type="subcellular location">
    <subcellularLocation>
        <location evidence="1">Endomembrane system</location>
        <topology evidence="1">Multi-pass membrane protein</topology>
    </subcellularLocation>
</comment>
<evidence type="ECO:0000256" key="4">
    <source>
        <dbReference type="ARBA" id="ARBA00022989"/>
    </source>
</evidence>
<sequence>MTSIGTVHGIGANVLFLGGVIYAILQTFLTYKMSPTYNGLTICHIRLIVTCIAAISLIASILLFFSLSTLSQSD</sequence>
<dbReference type="EMBL" id="IAAA01037921">
    <property type="protein sequence ID" value="LAA09101.1"/>
    <property type="molecule type" value="mRNA"/>
</dbReference>
<comment type="similarity">
    <text evidence="2">Belongs to the DRAM/TMEM150 family.</text>
</comment>
<dbReference type="PANTHER" id="PTHR21324:SF2">
    <property type="entry name" value="EG:22E5.9 PROTEIN"/>
    <property type="match status" value="1"/>
</dbReference>
<dbReference type="GO" id="GO:0012505">
    <property type="term" value="C:endomembrane system"/>
    <property type="evidence" value="ECO:0007669"/>
    <property type="project" value="UniProtKB-SubCell"/>
</dbReference>
<dbReference type="InterPro" id="IPR050911">
    <property type="entry name" value="DRAM/TMEM150_Autophagy_Mod"/>
</dbReference>
<proteinExistence type="evidence at transcript level"/>
<reference evidence="8" key="1">
    <citation type="journal article" date="2016" name="Mol. Ecol. Resour.">
        <title>Evaluation of the impact of RNA preservation methods of spiders for de novo transcriptome assembly.</title>
        <authorList>
            <person name="Kono N."/>
            <person name="Nakamura H."/>
            <person name="Ito Y."/>
            <person name="Tomita M."/>
            <person name="Arakawa K."/>
        </authorList>
    </citation>
    <scope>NUCLEOTIDE SEQUENCE</scope>
    <source>
        <tissue evidence="8">Whole body</tissue>
    </source>
</reference>
<name>A0A2L2YP15_PARTP</name>
<protein>
    <submittedName>
        <fullName evidence="8">DNA damage-regulated autophagy modulator protein 1</fullName>
    </submittedName>
</protein>
<evidence type="ECO:0000313" key="8">
    <source>
        <dbReference type="EMBL" id="LAA09105.1"/>
    </source>
</evidence>
<evidence type="ECO:0000256" key="1">
    <source>
        <dbReference type="ARBA" id="ARBA00004127"/>
    </source>
</evidence>
<evidence type="ECO:0000256" key="2">
    <source>
        <dbReference type="ARBA" id="ARBA00006565"/>
    </source>
</evidence>
<dbReference type="EMBL" id="IAAA01037923">
    <property type="protein sequence ID" value="LAA09105.1"/>
    <property type="molecule type" value="mRNA"/>
</dbReference>
<keyword evidence="4 6" id="KW-1133">Transmembrane helix</keyword>
<feature type="transmembrane region" description="Helical" evidence="6">
    <location>
        <begin position="45"/>
        <end position="67"/>
    </location>
</feature>
<dbReference type="OrthoDB" id="191706at2759"/>
<feature type="domain" description="CWH43-like N-terminal" evidence="7">
    <location>
        <begin position="6"/>
        <end position="66"/>
    </location>
</feature>
<dbReference type="Pfam" id="PF10277">
    <property type="entry name" value="Frag1"/>
    <property type="match status" value="1"/>
</dbReference>
<feature type="transmembrane region" description="Helical" evidence="6">
    <location>
        <begin position="6"/>
        <end position="25"/>
    </location>
</feature>
<dbReference type="PANTHER" id="PTHR21324">
    <property type="entry name" value="FASTING-INDUCIBLE INTEGRAL MEMBRANE PROTEIN TM6P1-RELATED"/>
    <property type="match status" value="1"/>
</dbReference>
<evidence type="ECO:0000256" key="5">
    <source>
        <dbReference type="ARBA" id="ARBA00023136"/>
    </source>
</evidence>
<evidence type="ECO:0000256" key="3">
    <source>
        <dbReference type="ARBA" id="ARBA00022692"/>
    </source>
</evidence>
<dbReference type="InterPro" id="IPR019402">
    <property type="entry name" value="CWH43_N"/>
</dbReference>
<evidence type="ECO:0000256" key="6">
    <source>
        <dbReference type="SAM" id="Phobius"/>
    </source>
</evidence>
<keyword evidence="5 6" id="KW-0472">Membrane</keyword>
<evidence type="ECO:0000259" key="7">
    <source>
        <dbReference type="Pfam" id="PF10277"/>
    </source>
</evidence>
<dbReference type="AlphaFoldDB" id="A0A2L2YP15"/>
<accession>A0A2L2YP15</accession>
<keyword evidence="3 6" id="KW-0812">Transmembrane</keyword>